<gene>
    <name evidence="1" type="ORF">SKC37_01730</name>
</gene>
<keyword evidence="2" id="KW-1185">Reference proteome</keyword>
<evidence type="ECO:0008006" key="3">
    <source>
        <dbReference type="Google" id="ProtNLM"/>
    </source>
</evidence>
<accession>A0ABW6DF96</accession>
<dbReference type="Gene3D" id="2.130.10.10">
    <property type="entry name" value="YVTN repeat-like/Quinoprotein amine dehydrogenase"/>
    <property type="match status" value="2"/>
</dbReference>
<comment type="caution">
    <text evidence="1">The sequence shown here is derived from an EMBL/GenBank/DDBJ whole genome shotgun (WGS) entry which is preliminary data.</text>
</comment>
<dbReference type="InterPro" id="IPR011047">
    <property type="entry name" value="Quinoprotein_ADH-like_sf"/>
</dbReference>
<evidence type="ECO:0000313" key="2">
    <source>
        <dbReference type="Proteomes" id="UP001598019"/>
    </source>
</evidence>
<organism evidence="1 2">
    <name type="scientific">Aquirufa esocilacus</name>
    <dbReference type="NCBI Taxonomy" id="3096513"/>
    <lineage>
        <taxon>Bacteria</taxon>
        <taxon>Pseudomonadati</taxon>
        <taxon>Bacteroidota</taxon>
        <taxon>Cytophagia</taxon>
        <taxon>Cytophagales</taxon>
        <taxon>Flectobacillaceae</taxon>
        <taxon>Aquirufa</taxon>
    </lineage>
</organism>
<dbReference type="RefSeq" id="WP_377979810.1">
    <property type="nucleotide sequence ID" value="NZ_JBBKXX010000001.1"/>
</dbReference>
<dbReference type="Proteomes" id="UP001598019">
    <property type="component" value="Unassembled WGS sequence"/>
</dbReference>
<dbReference type="PROSITE" id="PS51257">
    <property type="entry name" value="PROKAR_LIPOPROTEIN"/>
    <property type="match status" value="1"/>
</dbReference>
<sequence>MRLLIFSFVFTSLLSCNQKEDVKKVVQVKRDTVALLPDVSLKSVTDQLTYEIKLVDSAGPGLGSITSKYDAEKGVLGFRGALSRDMVSEGRLNERPKAVKMEWEFSTSYDGKKTKFGVWGGGNGWTGQPLLVNWDYKGIPASALAHKPKANKEVIISSLCGKVYFLNFENGQPVRPSLDTYNPIKGTAMFDPDYTGHLFVGQGINETGEFGFRIFDVFKGKLNTFVSGIDRDAHRGWGAFDSSPIKVGNYYFWPGENGMLYKFRMLDGKYKLHSKLVYHSKKPNKSSLGIESSMAVYKNYGYFGDNQGNVVCVNLSNLKPIWYFDNVDDSDATIVLEEEKGIPYVYIGCEVDKQGATGFSFLRKLNALTGEEVWLNKMPAHSVFAGEKTFNGGMLSTPLLGKHQANDLLYVSISQPGNSHSGHLIALEKGTGKVRFTTKLNAYSWSSPVGYYTKKGEPIVLIGDVVGNIYLIDGLTGEKIFVKNLGSNFEASPAVLDDQLIIGSRGNKIYKFKII</sequence>
<dbReference type="EMBL" id="JBBKXX010000001">
    <property type="protein sequence ID" value="MFD3407364.1"/>
    <property type="molecule type" value="Genomic_DNA"/>
</dbReference>
<dbReference type="InterPro" id="IPR015943">
    <property type="entry name" value="WD40/YVTN_repeat-like_dom_sf"/>
</dbReference>
<dbReference type="SUPFAM" id="SSF50998">
    <property type="entry name" value="Quinoprotein alcohol dehydrogenase-like"/>
    <property type="match status" value="2"/>
</dbReference>
<dbReference type="PANTHER" id="PTHR34512:SF30">
    <property type="entry name" value="OUTER MEMBRANE PROTEIN ASSEMBLY FACTOR BAMB"/>
    <property type="match status" value="1"/>
</dbReference>
<protein>
    <recommendedName>
        <fullName evidence="3">Pyrrolo-quinoline quinone</fullName>
    </recommendedName>
</protein>
<name>A0ABW6DF96_9BACT</name>
<proteinExistence type="predicted"/>
<evidence type="ECO:0000313" key="1">
    <source>
        <dbReference type="EMBL" id="MFD3407364.1"/>
    </source>
</evidence>
<reference evidence="1 2" key="1">
    <citation type="submission" date="2024-03" db="EMBL/GenBank/DDBJ databases">
        <title>Aquirufa genome sequencing.</title>
        <authorList>
            <person name="Pitt A."/>
            <person name="Hahn M.W."/>
        </authorList>
    </citation>
    <scope>NUCLEOTIDE SEQUENCE [LARGE SCALE GENOMIC DNA]</scope>
    <source>
        <strain evidence="1 2">HETE-83D</strain>
    </source>
</reference>
<dbReference type="PANTHER" id="PTHR34512">
    <property type="entry name" value="CELL SURFACE PROTEIN"/>
    <property type="match status" value="1"/>
</dbReference>